<keyword evidence="2" id="KW-0813">Transport</keyword>
<sequence>MRWQLRGLWRNQDFVRLWLGRTVSNVGNGITGLALPLTAVLILSATPLQMGILSALSGFSTLLLGLFAGTWVDRLRCRPIMIATDIGRALLLISIPLAMLAGVLRIEQLYCVAALLGILTVFFNVADASFLPALLSQEELVEGNSKLAMADSLAEIGGPSLAGPLVQLWGAPLAIIVDVLTFLGSAWCLFRIAKKEVKPLVSATSSSFWRESFEGLHFVWGNSLLRVLALSAGLFNCSGMFVGTLYALYVVNDLHVAPGWLGLIVATGGLSSLLGAWIAERVISQFGIGPTIGGALLLYGLIGLLIPLAQGPMLIVILLLFMSQLLGDIAVMLHLIAELSLRQSLIPQHLLGRANACIQQLTQGVMPLGALLAGVLAEGLGIRFTLLLGLLGIILAGLCLLLSPVRKVRTLE</sequence>
<dbReference type="EMBL" id="CP035758">
    <property type="protein sequence ID" value="QBD76871.1"/>
    <property type="molecule type" value="Genomic_DNA"/>
</dbReference>
<dbReference type="PROSITE" id="PS50850">
    <property type="entry name" value="MFS"/>
    <property type="match status" value="1"/>
</dbReference>
<evidence type="ECO:0000256" key="3">
    <source>
        <dbReference type="ARBA" id="ARBA00022475"/>
    </source>
</evidence>
<gene>
    <name evidence="9" type="ORF">EPA93_12995</name>
</gene>
<evidence type="ECO:0000313" key="9">
    <source>
        <dbReference type="EMBL" id="QBD76871.1"/>
    </source>
</evidence>
<accession>A0A4V0YYN8</accession>
<organism evidence="9 10">
    <name type="scientific">Ktedonosporobacter rubrisoli</name>
    <dbReference type="NCBI Taxonomy" id="2509675"/>
    <lineage>
        <taxon>Bacteria</taxon>
        <taxon>Bacillati</taxon>
        <taxon>Chloroflexota</taxon>
        <taxon>Ktedonobacteria</taxon>
        <taxon>Ktedonobacterales</taxon>
        <taxon>Ktedonosporobacteraceae</taxon>
        <taxon>Ktedonosporobacter</taxon>
    </lineage>
</organism>
<name>A0A4V0YYN8_KTERU</name>
<keyword evidence="4 7" id="KW-0812">Transmembrane</keyword>
<evidence type="ECO:0000256" key="1">
    <source>
        <dbReference type="ARBA" id="ARBA00004651"/>
    </source>
</evidence>
<evidence type="ECO:0000256" key="5">
    <source>
        <dbReference type="ARBA" id="ARBA00022989"/>
    </source>
</evidence>
<dbReference type="SUPFAM" id="SSF103473">
    <property type="entry name" value="MFS general substrate transporter"/>
    <property type="match status" value="1"/>
</dbReference>
<feature type="transmembrane region" description="Helical" evidence="7">
    <location>
        <begin position="257"/>
        <end position="279"/>
    </location>
</feature>
<proteinExistence type="predicted"/>
<feature type="transmembrane region" description="Helical" evidence="7">
    <location>
        <begin position="286"/>
        <end position="308"/>
    </location>
</feature>
<dbReference type="GO" id="GO:0005886">
    <property type="term" value="C:plasma membrane"/>
    <property type="evidence" value="ECO:0007669"/>
    <property type="project" value="UniProtKB-SubCell"/>
</dbReference>
<dbReference type="InterPro" id="IPR036259">
    <property type="entry name" value="MFS_trans_sf"/>
</dbReference>
<feature type="transmembrane region" description="Helical" evidence="7">
    <location>
        <begin position="169"/>
        <end position="190"/>
    </location>
</feature>
<reference evidence="9 10" key="1">
    <citation type="submission" date="2019-01" db="EMBL/GenBank/DDBJ databases">
        <title>Ktedonosporobacter rubrisoli SCAWS-G2.</title>
        <authorList>
            <person name="Huang Y."/>
            <person name="Yan B."/>
        </authorList>
    </citation>
    <scope>NUCLEOTIDE SEQUENCE [LARGE SCALE GENOMIC DNA]</scope>
    <source>
        <strain evidence="9 10">SCAWS-G2</strain>
    </source>
</reference>
<comment type="subcellular location">
    <subcellularLocation>
        <location evidence="1">Cell membrane</location>
        <topology evidence="1">Multi-pass membrane protein</topology>
    </subcellularLocation>
</comment>
<dbReference type="Proteomes" id="UP000290365">
    <property type="component" value="Chromosome"/>
</dbReference>
<feature type="transmembrane region" description="Helical" evidence="7">
    <location>
        <begin position="357"/>
        <end position="376"/>
    </location>
</feature>
<dbReference type="PANTHER" id="PTHR23513:SF6">
    <property type="entry name" value="MAJOR FACILITATOR SUPERFAMILY ASSOCIATED DOMAIN-CONTAINING PROTEIN"/>
    <property type="match status" value="1"/>
</dbReference>
<dbReference type="InterPro" id="IPR020846">
    <property type="entry name" value="MFS_dom"/>
</dbReference>
<feature type="transmembrane region" description="Helical" evidence="7">
    <location>
        <begin position="382"/>
        <end position="402"/>
    </location>
</feature>
<dbReference type="InterPro" id="IPR010290">
    <property type="entry name" value="TM_effector"/>
</dbReference>
<keyword evidence="10" id="KW-1185">Reference proteome</keyword>
<dbReference type="CDD" id="cd06173">
    <property type="entry name" value="MFS_MefA_like"/>
    <property type="match status" value="1"/>
</dbReference>
<feature type="transmembrane region" description="Helical" evidence="7">
    <location>
        <begin position="227"/>
        <end position="251"/>
    </location>
</feature>
<evidence type="ECO:0000256" key="6">
    <source>
        <dbReference type="ARBA" id="ARBA00023136"/>
    </source>
</evidence>
<evidence type="ECO:0000313" key="10">
    <source>
        <dbReference type="Proteomes" id="UP000290365"/>
    </source>
</evidence>
<dbReference type="GO" id="GO:0022857">
    <property type="term" value="F:transmembrane transporter activity"/>
    <property type="evidence" value="ECO:0007669"/>
    <property type="project" value="InterPro"/>
</dbReference>
<feature type="domain" description="Major facilitator superfamily (MFS) profile" evidence="8">
    <location>
        <begin position="224"/>
        <end position="412"/>
    </location>
</feature>
<keyword evidence="6 7" id="KW-0472">Membrane</keyword>
<feature type="transmembrane region" description="Helical" evidence="7">
    <location>
        <begin position="314"/>
        <end position="336"/>
    </location>
</feature>
<dbReference type="OrthoDB" id="145388at2"/>
<feature type="transmembrane region" description="Helical" evidence="7">
    <location>
        <begin position="52"/>
        <end position="72"/>
    </location>
</feature>
<evidence type="ECO:0000256" key="7">
    <source>
        <dbReference type="SAM" id="Phobius"/>
    </source>
</evidence>
<dbReference type="RefSeq" id="WP_129887935.1">
    <property type="nucleotide sequence ID" value="NZ_CP035758.1"/>
</dbReference>
<dbReference type="PANTHER" id="PTHR23513">
    <property type="entry name" value="INTEGRAL MEMBRANE EFFLUX PROTEIN-RELATED"/>
    <property type="match status" value="1"/>
</dbReference>
<dbReference type="AlphaFoldDB" id="A0A4V0YYN8"/>
<dbReference type="KEGG" id="kbs:EPA93_12995"/>
<keyword evidence="5 7" id="KW-1133">Transmembrane helix</keyword>
<feature type="transmembrane region" description="Helical" evidence="7">
    <location>
        <begin position="109"/>
        <end position="126"/>
    </location>
</feature>
<evidence type="ECO:0000256" key="4">
    <source>
        <dbReference type="ARBA" id="ARBA00022692"/>
    </source>
</evidence>
<keyword evidence="3" id="KW-1003">Cell membrane</keyword>
<protein>
    <submittedName>
        <fullName evidence="9">MFS transporter</fullName>
    </submittedName>
</protein>
<dbReference type="Pfam" id="PF05977">
    <property type="entry name" value="MFS_3"/>
    <property type="match status" value="1"/>
</dbReference>
<evidence type="ECO:0000259" key="8">
    <source>
        <dbReference type="PROSITE" id="PS50850"/>
    </source>
</evidence>
<evidence type="ECO:0000256" key="2">
    <source>
        <dbReference type="ARBA" id="ARBA00022448"/>
    </source>
</evidence>
<dbReference type="Gene3D" id="1.20.1250.20">
    <property type="entry name" value="MFS general substrate transporter like domains"/>
    <property type="match status" value="1"/>
</dbReference>
<feature type="transmembrane region" description="Helical" evidence="7">
    <location>
        <begin position="26"/>
        <end position="46"/>
    </location>
</feature>